<keyword evidence="3 4" id="KW-0418">Kinase</keyword>
<keyword evidence="8" id="KW-1185">Reference proteome</keyword>
<comment type="similarity">
    <text evidence="1 4">Belongs to the FGGY kinase family.</text>
</comment>
<evidence type="ECO:0000259" key="5">
    <source>
        <dbReference type="Pfam" id="PF00370"/>
    </source>
</evidence>
<dbReference type="Proteomes" id="UP001371218">
    <property type="component" value="Unassembled WGS sequence"/>
</dbReference>
<dbReference type="SUPFAM" id="SSF53067">
    <property type="entry name" value="Actin-like ATPase domain"/>
    <property type="match status" value="2"/>
</dbReference>
<dbReference type="GO" id="GO:0016301">
    <property type="term" value="F:kinase activity"/>
    <property type="evidence" value="ECO:0007669"/>
    <property type="project" value="UniProtKB-KW"/>
</dbReference>
<dbReference type="PANTHER" id="PTHR43095">
    <property type="entry name" value="SUGAR KINASE"/>
    <property type="match status" value="1"/>
</dbReference>
<dbReference type="Pfam" id="PF00370">
    <property type="entry name" value="FGGY_N"/>
    <property type="match status" value="1"/>
</dbReference>
<dbReference type="InterPro" id="IPR000577">
    <property type="entry name" value="Carb_kinase_FGGY"/>
</dbReference>
<evidence type="ECO:0000259" key="6">
    <source>
        <dbReference type="Pfam" id="PF02782"/>
    </source>
</evidence>
<dbReference type="Gene3D" id="3.30.420.40">
    <property type="match status" value="2"/>
</dbReference>
<dbReference type="PROSITE" id="PS00445">
    <property type="entry name" value="FGGY_KINASES_2"/>
    <property type="match status" value="1"/>
</dbReference>
<keyword evidence="2 4" id="KW-0808">Transferase</keyword>
<dbReference type="InterPro" id="IPR018484">
    <property type="entry name" value="FGGY_N"/>
</dbReference>
<dbReference type="InterPro" id="IPR018483">
    <property type="entry name" value="Carb_kinase_FGGY_CS"/>
</dbReference>
<dbReference type="InterPro" id="IPR043129">
    <property type="entry name" value="ATPase_NBD"/>
</dbReference>
<evidence type="ECO:0000256" key="2">
    <source>
        <dbReference type="ARBA" id="ARBA00022679"/>
    </source>
</evidence>
<reference evidence="7 8" key="1">
    <citation type="submission" date="2024-04" db="EMBL/GenBank/DDBJ databases">
        <title>Novel species of the genus Ideonella isolated from streams.</title>
        <authorList>
            <person name="Lu H."/>
        </authorList>
    </citation>
    <scope>NUCLEOTIDE SEQUENCE [LARGE SCALE GENOMIC DNA]</scope>
    <source>
        <strain evidence="7 8">DXS29W</strain>
    </source>
</reference>
<dbReference type="InterPro" id="IPR050406">
    <property type="entry name" value="FGGY_Carb_Kinase"/>
</dbReference>
<sequence>MKADIFIGIDMGSSSLKAVAFESSSAAAIAAAGSALPHVRRADGACELSESAIRVALVSALRGVTDQLGPRVAQVRAIGCTGHGAGLYALGASGQLLRGFGVASTDQRAARRAAALARAQGDTLFDEVGCRPWAGQPLPLLAELLAHGELQPSDIRHLLFAKDYLAYLLTGHIATDASDASTAGLLALATGGWSQTALQASGVAELVSRALPPLLPSGSVIGSLHPLQATDCGLPAGLPVAMVAIDLLASLTAVGAQQSGMPVAVLGTWCVNVVMAPRQHPKPAVAAIVDPRLGSASEEWLYMENSPSSMANMAWLARQFGWPSAAAVVDAAMASPLGAQGLRFAPFINGGGPFAGVEAAFLGLSHHHGRTEMARAVVDAVMALHAYHLRRLASLGLGSPGRVAVLGGGARDHRLVQLLATMLGHPVQRCGDDETGARGAALWAARSQGLPAEMLQAPADVVEPDTPSIAAHQAYCAGFERQMRGLADAFASQNEVRA</sequence>
<evidence type="ECO:0000256" key="3">
    <source>
        <dbReference type="ARBA" id="ARBA00022777"/>
    </source>
</evidence>
<dbReference type="PANTHER" id="PTHR43095:SF3">
    <property type="entry name" value="L-XYLULOSE_3-KETO-L-GULONATE KINASE"/>
    <property type="match status" value="1"/>
</dbReference>
<evidence type="ECO:0000256" key="4">
    <source>
        <dbReference type="RuleBase" id="RU003733"/>
    </source>
</evidence>
<evidence type="ECO:0000313" key="8">
    <source>
        <dbReference type="Proteomes" id="UP001371218"/>
    </source>
</evidence>
<accession>A0ABU9BGW9</accession>
<proteinExistence type="inferred from homology"/>
<organism evidence="7 8">
    <name type="scientific">Ideonella lacteola</name>
    <dbReference type="NCBI Taxonomy" id="2984193"/>
    <lineage>
        <taxon>Bacteria</taxon>
        <taxon>Pseudomonadati</taxon>
        <taxon>Pseudomonadota</taxon>
        <taxon>Betaproteobacteria</taxon>
        <taxon>Burkholderiales</taxon>
        <taxon>Sphaerotilaceae</taxon>
        <taxon>Ideonella</taxon>
    </lineage>
</organism>
<protein>
    <submittedName>
        <fullName evidence="7">FGGY family carbohydrate kinase</fullName>
    </submittedName>
</protein>
<feature type="domain" description="Carbohydrate kinase FGGY N-terminal" evidence="5">
    <location>
        <begin position="6"/>
        <end position="250"/>
    </location>
</feature>
<evidence type="ECO:0000256" key="1">
    <source>
        <dbReference type="ARBA" id="ARBA00009156"/>
    </source>
</evidence>
<evidence type="ECO:0000313" key="7">
    <source>
        <dbReference type="EMBL" id="MEK8029199.1"/>
    </source>
</evidence>
<comment type="caution">
    <text evidence="7">The sequence shown here is derived from an EMBL/GenBank/DDBJ whole genome shotgun (WGS) entry which is preliminary data.</text>
</comment>
<dbReference type="RefSeq" id="WP_341423543.1">
    <property type="nucleotide sequence ID" value="NZ_JBBUTG010000001.1"/>
</dbReference>
<gene>
    <name evidence="7" type="ORF">AACH06_00075</name>
</gene>
<dbReference type="PIRSF" id="PIRSF000538">
    <property type="entry name" value="GlpK"/>
    <property type="match status" value="1"/>
</dbReference>
<dbReference type="Pfam" id="PF02782">
    <property type="entry name" value="FGGY_C"/>
    <property type="match status" value="1"/>
</dbReference>
<feature type="domain" description="Carbohydrate kinase FGGY C-terminal" evidence="6">
    <location>
        <begin position="264"/>
        <end position="446"/>
    </location>
</feature>
<name>A0ABU9BGW9_9BURK</name>
<dbReference type="InterPro" id="IPR018485">
    <property type="entry name" value="FGGY_C"/>
</dbReference>
<dbReference type="EMBL" id="JBBUTG010000001">
    <property type="protein sequence ID" value="MEK8029199.1"/>
    <property type="molecule type" value="Genomic_DNA"/>
</dbReference>